<evidence type="ECO:0000313" key="3">
    <source>
        <dbReference type="EMBL" id="KAB7783438.1"/>
    </source>
</evidence>
<accession>A0A833J2K1</accession>
<dbReference type="EMBL" id="WEKV01000016">
    <property type="protein sequence ID" value="KAB7783438.1"/>
    <property type="molecule type" value="Genomic_DNA"/>
</dbReference>
<evidence type="ECO:0000313" key="4">
    <source>
        <dbReference type="Proteomes" id="UP000469949"/>
    </source>
</evidence>
<dbReference type="SMART" id="SM00507">
    <property type="entry name" value="HNHc"/>
    <property type="match status" value="1"/>
</dbReference>
<dbReference type="Pfam" id="PF01844">
    <property type="entry name" value="HNH"/>
    <property type="match status" value="1"/>
</dbReference>
<evidence type="ECO:0000256" key="1">
    <source>
        <dbReference type="SAM" id="MobiDB-lite"/>
    </source>
</evidence>
<gene>
    <name evidence="3" type="ORF">F8B43_4000</name>
</gene>
<dbReference type="GO" id="GO:0003676">
    <property type="term" value="F:nucleic acid binding"/>
    <property type="evidence" value="ECO:0007669"/>
    <property type="project" value="InterPro"/>
</dbReference>
<organism evidence="3 4">
    <name type="scientific">Methylorubrum populi</name>
    <dbReference type="NCBI Taxonomy" id="223967"/>
    <lineage>
        <taxon>Bacteria</taxon>
        <taxon>Pseudomonadati</taxon>
        <taxon>Pseudomonadota</taxon>
        <taxon>Alphaproteobacteria</taxon>
        <taxon>Hyphomicrobiales</taxon>
        <taxon>Methylobacteriaceae</taxon>
        <taxon>Methylorubrum</taxon>
    </lineage>
</organism>
<evidence type="ECO:0000259" key="2">
    <source>
        <dbReference type="SMART" id="SM00507"/>
    </source>
</evidence>
<proteinExistence type="predicted"/>
<dbReference type="Gene3D" id="1.10.30.50">
    <property type="match status" value="1"/>
</dbReference>
<protein>
    <recommendedName>
        <fullName evidence="2">HNH nuclease domain-containing protein</fullName>
    </recommendedName>
</protein>
<feature type="domain" description="HNH nuclease" evidence="2">
    <location>
        <begin position="21"/>
        <end position="74"/>
    </location>
</feature>
<dbReference type="GO" id="GO:0008270">
    <property type="term" value="F:zinc ion binding"/>
    <property type="evidence" value="ECO:0007669"/>
    <property type="project" value="InterPro"/>
</dbReference>
<dbReference type="InterPro" id="IPR002711">
    <property type="entry name" value="HNH"/>
</dbReference>
<feature type="region of interest" description="Disordered" evidence="1">
    <location>
        <begin position="89"/>
        <end position="134"/>
    </location>
</feature>
<dbReference type="RefSeq" id="WP_152278115.1">
    <property type="nucleotide sequence ID" value="NZ_WEKV01000016.1"/>
</dbReference>
<dbReference type="Proteomes" id="UP000469949">
    <property type="component" value="Unassembled WGS sequence"/>
</dbReference>
<dbReference type="AlphaFoldDB" id="A0A833J2K1"/>
<dbReference type="InterPro" id="IPR003615">
    <property type="entry name" value="HNH_nuc"/>
</dbReference>
<sequence>MSKLPQRERVVIPERKPMTLAREVAILRRFARCGGCGKPLSSRSEYVYDHEIPLEICGRDEPDDMRPLCHDCDKPKTAADQGVIARAKRLAGETCAGPTRRPIPQRPDGGWPPPGSRKLQSRNTLKRKRDDAHR</sequence>
<dbReference type="GO" id="GO:0004519">
    <property type="term" value="F:endonuclease activity"/>
    <property type="evidence" value="ECO:0007669"/>
    <property type="project" value="InterPro"/>
</dbReference>
<name>A0A833J2K1_9HYPH</name>
<dbReference type="CDD" id="cd00085">
    <property type="entry name" value="HNHc"/>
    <property type="match status" value="1"/>
</dbReference>
<reference evidence="3 4" key="1">
    <citation type="submission" date="2019-10" db="EMBL/GenBank/DDBJ databases">
        <title>Draft Genome Sequence of the Caffeine Degrading Methylotroph Methylorubrum populi PINKEL.</title>
        <authorList>
            <person name="Dawson S.C."/>
            <person name="Zhang X."/>
            <person name="Wright M.E."/>
            <person name="Sharma G."/>
            <person name="Langner J.T."/>
            <person name="Ditty J.L."/>
            <person name="Subuyuj G.A."/>
        </authorList>
    </citation>
    <scope>NUCLEOTIDE SEQUENCE [LARGE SCALE GENOMIC DNA]</scope>
    <source>
        <strain evidence="3 4">Pinkel</strain>
    </source>
</reference>
<comment type="caution">
    <text evidence="3">The sequence shown here is derived from an EMBL/GenBank/DDBJ whole genome shotgun (WGS) entry which is preliminary data.</text>
</comment>